<evidence type="ECO:0000313" key="5">
    <source>
        <dbReference type="Proteomes" id="UP000198660"/>
    </source>
</evidence>
<accession>A0A1I6NSD7</accession>
<dbReference type="EMBL" id="FPAA01000001">
    <property type="protein sequence ID" value="SFS30824.1"/>
    <property type="molecule type" value="Genomic_DNA"/>
</dbReference>
<evidence type="ECO:0000259" key="3">
    <source>
        <dbReference type="SMART" id="SM01007"/>
    </source>
</evidence>
<dbReference type="InterPro" id="IPR050197">
    <property type="entry name" value="Aldolase_class_II_sugar_metab"/>
</dbReference>
<evidence type="ECO:0000313" key="4">
    <source>
        <dbReference type="EMBL" id="SFS30824.1"/>
    </source>
</evidence>
<feature type="domain" description="Class II aldolase/adducin N-terminal" evidence="3">
    <location>
        <begin position="12"/>
        <end position="188"/>
    </location>
</feature>
<dbReference type="PANTHER" id="PTHR22789:SF0">
    <property type="entry name" value="3-OXO-TETRONATE 4-PHOSPHATE DECARBOXYLASE-RELATED"/>
    <property type="match status" value="1"/>
</dbReference>
<evidence type="ECO:0000256" key="1">
    <source>
        <dbReference type="ARBA" id="ARBA00022723"/>
    </source>
</evidence>
<dbReference type="SUPFAM" id="SSF53639">
    <property type="entry name" value="AraD/HMP-PK domain-like"/>
    <property type="match status" value="1"/>
</dbReference>
<reference evidence="5" key="1">
    <citation type="submission" date="2016-10" db="EMBL/GenBank/DDBJ databases">
        <authorList>
            <person name="Varghese N."/>
            <person name="Submissions S."/>
        </authorList>
    </citation>
    <scope>NUCLEOTIDE SEQUENCE [LARGE SCALE GENOMIC DNA]</scope>
    <source>
        <strain evidence="5">DSM 45789</strain>
    </source>
</reference>
<dbReference type="Pfam" id="PF00596">
    <property type="entry name" value="Aldolase_II"/>
    <property type="match status" value="1"/>
</dbReference>
<dbReference type="Gene3D" id="3.40.225.10">
    <property type="entry name" value="Class II aldolase/adducin N-terminal domain"/>
    <property type="match status" value="1"/>
</dbReference>
<protein>
    <submittedName>
        <fullName evidence="4">L-fuculose-phosphate aldolase</fullName>
    </submittedName>
</protein>
<keyword evidence="2" id="KW-0456">Lyase</keyword>
<dbReference type="Proteomes" id="UP000198660">
    <property type="component" value="Unassembled WGS sequence"/>
</dbReference>
<name>A0A1I6NSD7_9BACL</name>
<dbReference type="SMART" id="SM01007">
    <property type="entry name" value="Aldolase_II"/>
    <property type="match status" value="1"/>
</dbReference>
<dbReference type="InterPro" id="IPR001303">
    <property type="entry name" value="Aldolase_II/adducin_N"/>
</dbReference>
<dbReference type="GO" id="GO:0046872">
    <property type="term" value="F:metal ion binding"/>
    <property type="evidence" value="ECO:0007669"/>
    <property type="project" value="UniProtKB-KW"/>
</dbReference>
<dbReference type="GO" id="GO:0005829">
    <property type="term" value="C:cytosol"/>
    <property type="evidence" value="ECO:0007669"/>
    <property type="project" value="TreeGrafter"/>
</dbReference>
<keyword evidence="1" id="KW-0479">Metal-binding</keyword>
<keyword evidence="5" id="KW-1185">Reference proteome</keyword>
<evidence type="ECO:0000256" key="2">
    <source>
        <dbReference type="ARBA" id="ARBA00023239"/>
    </source>
</evidence>
<proteinExistence type="predicted"/>
<dbReference type="GO" id="GO:0016832">
    <property type="term" value="F:aldehyde-lyase activity"/>
    <property type="evidence" value="ECO:0007669"/>
    <property type="project" value="TreeGrafter"/>
</dbReference>
<dbReference type="RefSeq" id="WP_091832196.1">
    <property type="nucleotide sequence ID" value="NZ_FPAA01000001.1"/>
</dbReference>
<dbReference type="OrthoDB" id="9794581at2"/>
<gene>
    <name evidence="4" type="ORF">SAMN05444972_10182</name>
</gene>
<dbReference type="InterPro" id="IPR036409">
    <property type="entry name" value="Aldolase_II/adducin_N_sf"/>
</dbReference>
<dbReference type="AlphaFoldDB" id="A0A1I6NSD7"/>
<organism evidence="4 5">
    <name type="scientific">Marininema halotolerans</name>
    <dbReference type="NCBI Taxonomy" id="1155944"/>
    <lineage>
        <taxon>Bacteria</taxon>
        <taxon>Bacillati</taxon>
        <taxon>Bacillota</taxon>
        <taxon>Bacilli</taxon>
        <taxon>Bacillales</taxon>
        <taxon>Thermoactinomycetaceae</taxon>
        <taxon>Marininema</taxon>
    </lineage>
</organism>
<sequence length="250" mass="27909">MKERVCNSDPIQEILRVGKEMYRKGFVVANQGSISVRVAEDQFLLSASHLPMEERTEREIHRMDGSGNLVDGSEETTRLHRVHARIHQSRPDVTAVIYAHPPTAIGFTIAGVSFMDPVVPEMVIRLGGVPTVSSGVMVEDGGLKHLQHLLPFHDGFLLERLGAITLGDSVMDAWGKMELIEQVAQVRHTARTLGKERVLSTEEVDHILKEKRGGPSASVSKAKRIMLRRFTHTQEETIDIDELAIQSFFD</sequence>
<dbReference type="GO" id="GO:0019323">
    <property type="term" value="P:pentose catabolic process"/>
    <property type="evidence" value="ECO:0007669"/>
    <property type="project" value="TreeGrafter"/>
</dbReference>
<dbReference type="PANTHER" id="PTHR22789">
    <property type="entry name" value="FUCULOSE PHOSPHATE ALDOLASE"/>
    <property type="match status" value="1"/>
</dbReference>